<dbReference type="InterPro" id="IPR006016">
    <property type="entry name" value="UspA"/>
</dbReference>
<sequence>MLPKVRTIVYASDIAEGSRPAFRMAVEQAVRHEAHIIFLHAIEPPVTDADAMIRDYLISQAQLKHTRQLMDQYRAKIEQRISDFLESEIPSDIKLKKAPQIEVRIGKPDTVIVDVARSQNADLIVMGDRGGSTASRIFLGSTTQKVIQQTSTPVLIVPLKGK</sequence>
<dbReference type="Gene3D" id="3.40.50.620">
    <property type="entry name" value="HUPs"/>
    <property type="match status" value="1"/>
</dbReference>
<evidence type="ECO:0000313" key="3">
    <source>
        <dbReference type="EMBL" id="RAU18914.1"/>
    </source>
</evidence>
<dbReference type="OrthoDB" id="5877096at2"/>
<dbReference type="Proteomes" id="UP000250744">
    <property type="component" value="Unassembled WGS sequence"/>
</dbReference>
<gene>
    <name evidence="3" type="ORF">DN062_05405</name>
</gene>
<feature type="domain" description="UspA" evidence="2">
    <location>
        <begin position="6"/>
        <end position="158"/>
    </location>
</feature>
<dbReference type="RefSeq" id="WP_112158291.1">
    <property type="nucleotide sequence ID" value="NZ_QKRX01000003.1"/>
</dbReference>
<evidence type="ECO:0000259" key="2">
    <source>
        <dbReference type="Pfam" id="PF00582"/>
    </source>
</evidence>
<proteinExistence type="inferred from homology"/>
<reference evidence="3 4" key="1">
    <citation type="submission" date="2018-06" db="EMBL/GenBank/DDBJ databases">
        <title>Nitrincola tibetense sp. nov., isolated from Lake XuguoCo on Tibetan Plateau.</title>
        <authorList>
            <person name="Xing P."/>
        </authorList>
    </citation>
    <scope>NUCLEOTIDE SEQUENCE [LARGE SCALE GENOMIC DNA]</scope>
    <source>
        <strain evidence="4">xg18</strain>
    </source>
</reference>
<dbReference type="InterPro" id="IPR014729">
    <property type="entry name" value="Rossmann-like_a/b/a_fold"/>
</dbReference>
<comment type="caution">
    <text evidence="3">The sequence shown here is derived from an EMBL/GenBank/DDBJ whole genome shotgun (WGS) entry which is preliminary data.</text>
</comment>
<dbReference type="Pfam" id="PF00582">
    <property type="entry name" value="Usp"/>
    <property type="match status" value="1"/>
</dbReference>
<keyword evidence="4" id="KW-1185">Reference proteome</keyword>
<dbReference type="EMBL" id="QKRX01000003">
    <property type="protein sequence ID" value="RAU18914.1"/>
    <property type="molecule type" value="Genomic_DNA"/>
</dbReference>
<dbReference type="PRINTS" id="PR01438">
    <property type="entry name" value="UNVRSLSTRESS"/>
</dbReference>
<evidence type="ECO:0000256" key="1">
    <source>
        <dbReference type="ARBA" id="ARBA00008791"/>
    </source>
</evidence>
<dbReference type="PANTHER" id="PTHR46268">
    <property type="entry name" value="STRESS RESPONSE PROTEIN NHAX"/>
    <property type="match status" value="1"/>
</dbReference>
<dbReference type="InterPro" id="IPR006015">
    <property type="entry name" value="Universal_stress_UspA"/>
</dbReference>
<name>A0A364NPE4_9GAMM</name>
<protein>
    <submittedName>
        <fullName evidence="3">Universal stress protein</fullName>
    </submittedName>
</protein>
<organism evidence="3 4">
    <name type="scientific">Nitrincola tibetensis</name>
    <dbReference type="NCBI Taxonomy" id="2219697"/>
    <lineage>
        <taxon>Bacteria</taxon>
        <taxon>Pseudomonadati</taxon>
        <taxon>Pseudomonadota</taxon>
        <taxon>Gammaproteobacteria</taxon>
        <taxon>Oceanospirillales</taxon>
        <taxon>Oceanospirillaceae</taxon>
        <taxon>Nitrincola</taxon>
    </lineage>
</organism>
<dbReference type="PANTHER" id="PTHR46268:SF6">
    <property type="entry name" value="UNIVERSAL STRESS PROTEIN UP12"/>
    <property type="match status" value="1"/>
</dbReference>
<dbReference type="SUPFAM" id="SSF52402">
    <property type="entry name" value="Adenine nucleotide alpha hydrolases-like"/>
    <property type="match status" value="1"/>
</dbReference>
<comment type="similarity">
    <text evidence="1">Belongs to the universal stress protein A family.</text>
</comment>
<dbReference type="CDD" id="cd00293">
    <property type="entry name" value="USP-like"/>
    <property type="match status" value="1"/>
</dbReference>
<evidence type="ECO:0000313" key="4">
    <source>
        <dbReference type="Proteomes" id="UP000250744"/>
    </source>
</evidence>
<dbReference type="AlphaFoldDB" id="A0A364NPE4"/>
<accession>A0A364NPE4</accession>